<proteinExistence type="predicted"/>
<keyword evidence="2" id="KW-1185">Reference proteome</keyword>
<protein>
    <recommendedName>
        <fullName evidence="3">Capsule polysaccharide biosynthesis protein</fullName>
    </recommendedName>
</protein>
<dbReference type="RefSeq" id="WP_139373167.1">
    <property type="nucleotide sequence ID" value="NZ_FUYE01000005.1"/>
</dbReference>
<gene>
    <name evidence="1" type="ORF">SAMN02745166_01998</name>
</gene>
<accession>A0A1T4XTJ6</accession>
<dbReference type="Proteomes" id="UP000190774">
    <property type="component" value="Unassembled WGS sequence"/>
</dbReference>
<dbReference type="OrthoDB" id="184977at2"/>
<reference evidence="2" key="1">
    <citation type="submission" date="2017-02" db="EMBL/GenBank/DDBJ databases">
        <authorList>
            <person name="Varghese N."/>
            <person name="Submissions S."/>
        </authorList>
    </citation>
    <scope>NUCLEOTIDE SEQUENCE [LARGE SCALE GENOMIC DNA]</scope>
    <source>
        <strain evidence="2">ATCC 700200</strain>
    </source>
</reference>
<dbReference type="SUPFAM" id="SSF53756">
    <property type="entry name" value="UDP-Glycosyltransferase/glycogen phosphorylase"/>
    <property type="match status" value="1"/>
</dbReference>
<evidence type="ECO:0008006" key="3">
    <source>
        <dbReference type="Google" id="ProtNLM"/>
    </source>
</evidence>
<dbReference type="EMBL" id="FUYE01000005">
    <property type="protein sequence ID" value="SKA92872.1"/>
    <property type="molecule type" value="Genomic_DNA"/>
</dbReference>
<name>A0A1T4XTJ6_9BACT</name>
<dbReference type="AlphaFoldDB" id="A0A1T4XTJ6"/>
<evidence type="ECO:0000313" key="2">
    <source>
        <dbReference type="Proteomes" id="UP000190774"/>
    </source>
</evidence>
<evidence type="ECO:0000313" key="1">
    <source>
        <dbReference type="EMBL" id="SKA92872.1"/>
    </source>
</evidence>
<dbReference type="STRING" id="48467.SAMN02745166_01998"/>
<organism evidence="1 2">
    <name type="scientific">Prosthecobacter debontii</name>
    <dbReference type="NCBI Taxonomy" id="48467"/>
    <lineage>
        <taxon>Bacteria</taxon>
        <taxon>Pseudomonadati</taxon>
        <taxon>Verrucomicrobiota</taxon>
        <taxon>Verrucomicrobiia</taxon>
        <taxon>Verrucomicrobiales</taxon>
        <taxon>Verrucomicrobiaceae</taxon>
        <taxon>Prosthecobacter</taxon>
    </lineage>
</organism>
<sequence length="585" mass="66265">MARRQTLLVAGSLAPNALSRYLKEADLVLEIDTQLERSRYPQIKNWLAYSDIIGSDQVTEVHQELDQVLTYFLEHHLPLGDLPVHRAFRVGCLSMDAKRLVLAHIVGRIAALRVLKSDSIARIVAIAGNGVQFSAWLEVASEMEIPVTCIDPEPTPFNAWRLLKKWWYKRQQRSVATNQPVLEFESADSQQIEDAILCSSERVARFLAKDPSATALNIKLAPTKNIAGGQDLNHYTKLYDEWWKAWQQRFLNEGPVHQALAPHCLRILRDLGAMVVKNSCPKLAISYLRAKSYLADNRPKLLLCDTQVDTTERMWALAAQEAGIPVAAYVYDHLPDPKQSFIPNFLFCDSGRTIRVVTERGFSKDILIPVRSHRQANLSRSLIPTRRPLVVFADSYYAGVRADISPRYWFPCYEMIVQAARALPELDFAIKLHPLRGKREASFGFTAFDEKDVLGRQEFFRQLHPPRNVKLIDPEVNLSQMLNRTSILLHVGSTASIEAFEMGIAVIFLKDPPPDAPSYIGIKEFDACRLALDAPTLIQHIRDLVSRSDVRQELVDNQRRFLKTVYWPPGPSLVEGIQSCLNKLG</sequence>